<keyword evidence="1" id="KW-1133">Transmembrane helix</keyword>
<feature type="transmembrane region" description="Helical" evidence="1">
    <location>
        <begin position="31"/>
        <end position="48"/>
    </location>
</feature>
<feature type="transmembrane region" description="Helical" evidence="1">
    <location>
        <begin position="55"/>
        <end position="72"/>
    </location>
</feature>
<protein>
    <submittedName>
        <fullName evidence="2">Uncharacterized protein</fullName>
    </submittedName>
</protein>
<evidence type="ECO:0000256" key="1">
    <source>
        <dbReference type="SAM" id="Phobius"/>
    </source>
</evidence>
<feature type="transmembrane region" description="Helical" evidence="1">
    <location>
        <begin position="225"/>
        <end position="248"/>
    </location>
</feature>
<reference evidence="2 3" key="1">
    <citation type="submission" date="2020-08" db="EMBL/GenBank/DDBJ databases">
        <title>Sequencing the genomes of 1000 actinobacteria strains.</title>
        <authorList>
            <person name="Klenk H.-P."/>
        </authorList>
    </citation>
    <scope>NUCLEOTIDE SEQUENCE [LARGE SCALE GENOMIC DNA]</scope>
    <source>
        <strain evidence="2 3">DSM 105783</strain>
    </source>
</reference>
<dbReference type="EMBL" id="JACHDR010000001">
    <property type="protein sequence ID" value="MBB5511445.1"/>
    <property type="molecule type" value="Genomic_DNA"/>
</dbReference>
<dbReference type="PANTHER" id="PTHR37422:SF13">
    <property type="entry name" value="LIPOPOLYSACCHARIDE BIOSYNTHESIS PROTEIN PA4999-RELATED"/>
    <property type="match status" value="1"/>
</dbReference>
<dbReference type="RefSeq" id="WP_183662978.1">
    <property type="nucleotide sequence ID" value="NZ_BAAARH010000009.1"/>
</dbReference>
<feature type="transmembrane region" description="Helical" evidence="1">
    <location>
        <begin position="150"/>
        <end position="167"/>
    </location>
</feature>
<dbReference type="Proteomes" id="UP000580797">
    <property type="component" value="Unassembled WGS sequence"/>
</dbReference>
<name>A0A7W8WYP0_9MICC</name>
<sequence length="315" mass="34780">MTGYFLGLSLLVLYLFIESEANDVDWSRRLVRIVLLGIFVWTVGTGRVDVRSGLFGLLIALVVNIPLYYLGIAPDLYEGFLTGYLGDKNVAGLFYALIPILLLAFVKGTWPRRLLVVFAIGATLLTGSRTSLGAIACALLWLLFARKLGLVWRGLLALGLINLLNYLETNYAQAWIFEDRTGTDSLRARIDEAALEMVNGIPWYGNGLGTAVVQLEDRYFFFHNAYWGLIVEGGWVFLAAVLAVFIWVGLNPLRGTRPPQYVVAIEAAIIVLLTCATRLGEVFITVPAAIVLGCAFAAQTLERSRGSRVQTEPKW</sequence>
<dbReference type="AlphaFoldDB" id="A0A7W8WYP0"/>
<feature type="transmembrane region" description="Helical" evidence="1">
    <location>
        <begin position="117"/>
        <end position="144"/>
    </location>
</feature>
<feature type="transmembrane region" description="Helical" evidence="1">
    <location>
        <begin position="268"/>
        <end position="298"/>
    </location>
</feature>
<evidence type="ECO:0000313" key="3">
    <source>
        <dbReference type="Proteomes" id="UP000580797"/>
    </source>
</evidence>
<comment type="caution">
    <text evidence="2">The sequence shown here is derived from an EMBL/GenBank/DDBJ whole genome shotgun (WGS) entry which is preliminary data.</text>
</comment>
<accession>A0A7W8WYP0</accession>
<dbReference type="InterPro" id="IPR051533">
    <property type="entry name" value="WaaL-like"/>
</dbReference>
<keyword evidence="1" id="KW-0472">Membrane</keyword>
<organism evidence="2 3">
    <name type="scientific">Neomicrococcus aestuarii</name>
    <dbReference type="NCBI Taxonomy" id="556325"/>
    <lineage>
        <taxon>Bacteria</taxon>
        <taxon>Bacillati</taxon>
        <taxon>Actinomycetota</taxon>
        <taxon>Actinomycetes</taxon>
        <taxon>Micrococcales</taxon>
        <taxon>Micrococcaceae</taxon>
        <taxon>Neomicrococcus</taxon>
    </lineage>
</organism>
<proteinExistence type="predicted"/>
<feature type="transmembrane region" description="Helical" evidence="1">
    <location>
        <begin position="92"/>
        <end position="110"/>
    </location>
</feature>
<dbReference type="PANTHER" id="PTHR37422">
    <property type="entry name" value="TEICHURONIC ACID BIOSYNTHESIS PROTEIN TUAE"/>
    <property type="match status" value="1"/>
</dbReference>
<gene>
    <name evidence="2" type="ORF">HD598_000132</name>
</gene>
<keyword evidence="1" id="KW-0812">Transmembrane</keyword>
<evidence type="ECO:0000313" key="2">
    <source>
        <dbReference type="EMBL" id="MBB5511445.1"/>
    </source>
</evidence>